<dbReference type="InterPro" id="IPR051051">
    <property type="entry name" value="E3_ubiq-ligase_TRIM/RNF"/>
</dbReference>
<reference evidence="11" key="2">
    <citation type="submission" date="2025-08" db="UniProtKB">
        <authorList>
            <consortium name="Ensembl"/>
        </authorList>
    </citation>
    <scope>IDENTIFICATION</scope>
</reference>
<keyword evidence="12" id="KW-1185">Reference proteome</keyword>
<dbReference type="Pfam" id="PF25600">
    <property type="entry name" value="TRIM_CC"/>
    <property type="match status" value="1"/>
</dbReference>
<dbReference type="Gene3D" id="3.30.40.10">
    <property type="entry name" value="Zinc/RING finger domain, C3HC4 (zinc finger)"/>
    <property type="match status" value="1"/>
</dbReference>
<dbReference type="InterPro" id="IPR006574">
    <property type="entry name" value="PRY"/>
</dbReference>
<dbReference type="PROSITE" id="PS00518">
    <property type="entry name" value="ZF_RING_1"/>
    <property type="match status" value="1"/>
</dbReference>
<dbReference type="GO" id="GO:0008270">
    <property type="term" value="F:zinc ion binding"/>
    <property type="evidence" value="ECO:0007669"/>
    <property type="project" value="UniProtKB-KW"/>
</dbReference>
<dbReference type="PROSITE" id="PS50089">
    <property type="entry name" value="ZF_RING_2"/>
    <property type="match status" value="1"/>
</dbReference>
<dbReference type="InterPro" id="IPR013083">
    <property type="entry name" value="Znf_RING/FYVE/PHD"/>
</dbReference>
<dbReference type="GO" id="GO:0005737">
    <property type="term" value="C:cytoplasm"/>
    <property type="evidence" value="ECO:0007669"/>
    <property type="project" value="UniProtKB-ARBA"/>
</dbReference>
<dbReference type="Gene3D" id="3.30.160.60">
    <property type="entry name" value="Classic Zinc Finger"/>
    <property type="match status" value="1"/>
</dbReference>
<dbReference type="SUPFAM" id="SSF57850">
    <property type="entry name" value="RING/U-box"/>
    <property type="match status" value="1"/>
</dbReference>
<dbReference type="KEGG" id="aoce:129348314"/>
<name>A0AAQ5X8H5_AMPOC</name>
<dbReference type="CDD" id="cd19769">
    <property type="entry name" value="Bbox2_TRIM16-like"/>
    <property type="match status" value="1"/>
</dbReference>
<dbReference type="AlphaFoldDB" id="A0AAQ5X8H5"/>
<evidence type="ECO:0000313" key="12">
    <source>
        <dbReference type="Proteomes" id="UP001501940"/>
    </source>
</evidence>
<dbReference type="SUPFAM" id="SSF49899">
    <property type="entry name" value="Concanavalin A-like lectins/glucanases"/>
    <property type="match status" value="1"/>
</dbReference>
<dbReference type="Ensembl" id="ENSAOCT00000070010.1">
    <property type="protein sequence ID" value="ENSAOCP00000036814.1"/>
    <property type="gene ID" value="ENSAOCG00000031114.1"/>
</dbReference>
<reference evidence="11 12" key="1">
    <citation type="submission" date="2022-01" db="EMBL/GenBank/DDBJ databases">
        <title>A chromosome-scale genome assembly of the false clownfish, Amphiprion ocellaris.</title>
        <authorList>
            <person name="Ryu T."/>
        </authorList>
    </citation>
    <scope>NUCLEOTIDE SEQUENCE [LARGE SCALE GENOMIC DNA]</scope>
</reference>
<dbReference type="InterPro" id="IPR001870">
    <property type="entry name" value="B30.2/SPRY"/>
</dbReference>
<dbReference type="SMART" id="SM00184">
    <property type="entry name" value="RING"/>
    <property type="match status" value="1"/>
</dbReference>
<reference evidence="11" key="3">
    <citation type="submission" date="2025-09" db="UniProtKB">
        <authorList>
            <consortium name="Ensembl"/>
        </authorList>
    </citation>
    <scope>IDENTIFICATION</scope>
</reference>
<evidence type="ECO:0000259" key="10">
    <source>
        <dbReference type="PROSITE" id="PS50188"/>
    </source>
</evidence>
<dbReference type="InterPro" id="IPR000315">
    <property type="entry name" value="Znf_B-box"/>
</dbReference>
<dbReference type="InterPro" id="IPR017907">
    <property type="entry name" value="Znf_RING_CS"/>
</dbReference>
<organism evidence="11 12">
    <name type="scientific">Amphiprion ocellaris</name>
    <name type="common">Clown anemonefish</name>
    <dbReference type="NCBI Taxonomy" id="80972"/>
    <lineage>
        <taxon>Eukaryota</taxon>
        <taxon>Metazoa</taxon>
        <taxon>Chordata</taxon>
        <taxon>Craniata</taxon>
        <taxon>Vertebrata</taxon>
        <taxon>Euteleostomi</taxon>
        <taxon>Actinopterygii</taxon>
        <taxon>Neopterygii</taxon>
        <taxon>Teleostei</taxon>
        <taxon>Neoteleostei</taxon>
        <taxon>Acanthomorphata</taxon>
        <taxon>Ovalentaria</taxon>
        <taxon>Pomacentridae</taxon>
        <taxon>Amphiprion</taxon>
    </lineage>
</organism>
<feature type="domain" description="B30.2/SPRY" evidence="10">
    <location>
        <begin position="360"/>
        <end position="546"/>
    </location>
</feature>
<dbReference type="Pfam" id="PF00643">
    <property type="entry name" value="zf-B_box"/>
    <property type="match status" value="1"/>
</dbReference>
<feature type="domain" description="RING-type" evidence="8">
    <location>
        <begin position="15"/>
        <end position="58"/>
    </location>
</feature>
<dbReference type="InterPro" id="IPR001841">
    <property type="entry name" value="Znf_RING"/>
</dbReference>
<evidence type="ECO:0000259" key="9">
    <source>
        <dbReference type="PROSITE" id="PS50119"/>
    </source>
</evidence>
<dbReference type="SMART" id="SM00589">
    <property type="entry name" value="PRY"/>
    <property type="match status" value="1"/>
</dbReference>
<dbReference type="SMART" id="SM00336">
    <property type="entry name" value="BBOX"/>
    <property type="match status" value="1"/>
</dbReference>
<dbReference type="Proteomes" id="UP001501940">
    <property type="component" value="Chromosome 24"/>
</dbReference>
<keyword evidence="3 6" id="KW-0863">Zinc-finger</keyword>
<feature type="domain" description="B box-type" evidence="9">
    <location>
        <begin position="144"/>
        <end position="184"/>
    </location>
</feature>
<dbReference type="InterPro" id="IPR043136">
    <property type="entry name" value="B30.2/SPRY_sf"/>
</dbReference>
<dbReference type="GeneID" id="129348314"/>
<keyword evidence="5" id="KW-0391">Immunity</keyword>
<evidence type="ECO:0000256" key="3">
    <source>
        <dbReference type="ARBA" id="ARBA00022771"/>
    </source>
</evidence>
<keyword evidence="1" id="KW-0399">Innate immunity</keyword>
<dbReference type="GO" id="GO:0045087">
    <property type="term" value="P:innate immune response"/>
    <property type="evidence" value="ECO:0007669"/>
    <property type="project" value="UniProtKB-KW"/>
</dbReference>
<evidence type="ECO:0000259" key="8">
    <source>
        <dbReference type="PROSITE" id="PS50089"/>
    </source>
</evidence>
<dbReference type="InterPro" id="IPR058030">
    <property type="entry name" value="TRIM8/14/16/25/29/45/65_CC"/>
</dbReference>
<evidence type="ECO:0000313" key="11">
    <source>
        <dbReference type="Ensembl" id="ENSAOCP00000036814.1"/>
    </source>
</evidence>
<evidence type="ECO:0000256" key="5">
    <source>
        <dbReference type="ARBA" id="ARBA00022859"/>
    </source>
</evidence>
<dbReference type="GeneTree" id="ENSGT01150000286922"/>
<dbReference type="InterPro" id="IPR003877">
    <property type="entry name" value="SPRY_dom"/>
</dbReference>
<dbReference type="Pfam" id="PF00622">
    <property type="entry name" value="SPRY"/>
    <property type="match status" value="1"/>
</dbReference>
<accession>A0AAQ5X8H5</accession>
<evidence type="ECO:0000256" key="4">
    <source>
        <dbReference type="ARBA" id="ARBA00022833"/>
    </source>
</evidence>
<sequence>MAQKGVELDSEKLSCSICVDLLKDPVTIPCGHSYCMECIKDHWDVEDWRRIYSCPQCRKCFKPRPDLEKNVMLAELVEDLKKTGLQAAAAGPEDVSCDVCIKRKMKAVKSCFVCLASYCEKHLQPHYESPPFKKHKLAGPSKNLQENICSRHNEVKKLFCCTDQQLICSVCSVEEHKGHNIVSAAAERTERQKELEVSQQNIQQRICGRENDVMLLQQEVEDINDCADKAMEENAKMFCKLIHLIQKRSSEVKQQITSQQEAEVSRVKELQEELKQEISALKKKDAEMKQLLDTEDHTQFLHNYLLVSAVGESTPISIPPRIHFQKVTAAVSDVSDKVQEILKNMWTLNPQRAVKTEVLPPQPEPEPKTRAGFLEYSHDITLDPNTAQKLLVLSEEDRKVTVVKLPQPYSDHPDRFTTNLQVLSRESLTGRCYWEVDLRGLGAVVAVSYKEISRKLAPKNPFGHTEKSWALCCSRDSYTFLHKNNKTPLSSKIGVYLDHTAGLLSFYRVSETMTLLHRVQTTFTEPLHAGVQFVCYGSSAEFIKLR</sequence>
<dbReference type="Gene3D" id="2.60.120.920">
    <property type="match status" value="1"/>
</dbReference>
<evidence type="ECO:0000256" key="2">
    <source>
        <dbReference type="ARBA" id="ARBA00022723"/>
    </source>
</evidence>
<keyword evidence="2" id="KW-0479">Metal-binding</keyword>
<dbReference type="RefSeq" id="XP_054864472.1">
    <property type="nucleotide sequence ID" value="XM_055008497.1"/>
</dbReference>
<protein>
    <recommendedName>
        <fullName evidence="13">Tripartite motif-containing protein 16-like</fullName>
    </recommendedName>
</protein>
<evidence type="ECO:0000256" key="1">
    <source>
        <dbReference type="ARBA" id="ARBA00022588"/>
    </source>
</evidence>
<dbReference type="Pfam" id="PF15227">
    <property type="entry name" value="zf-C3HC4_4"/>
    <property type="match status" value="1"/>
</dbReference>
<evidence type="ECO:0008006" key="13">
    <source>
        <dbReference type="Google" id="ProtNLM"/>
    </source>
</evidence>
<dbReference type="PRINTS" id="PR01407">
    <property type="entry name" value="BUTYPHLNCDUF"/>
</dbReference>
<dbReference type="InterPro" id="IPR013320">
    <property type="entry name" value="ConA-like_dom_sf"/>
</dbReference>
<dbReference type="SUPFAM" id="SSF57845">
    <property type="entry name" value="B-box zinc-binding domain"/>
    <property type="match status" value="1"/>
</dbReference>
<feature type="coiled-coil region" evidence="7">
    <location>
        <begin position="213"/>
        <end position="291"/>
    </location>
</feature>
<dbReference type="PANTHER" id="PTHR25465">
    <property type="entry name" value="B-BOX DOMAIN CONTAINING"/>
    <property type="match status" value="1"/>
</dbReference>
<dbReference type="CDD" id="cd16040">
    <property type="entry name" value="SPRY_PRY_SNTX"/>
    <property type="match status" value="1"/>
</dbReference>
<keyword evidence="4" id="KW-0862">Zinc</keyword>
<evidence type="ECO:0000256" key="6">
    <source>
        <dbReference type="PROSITE-ProRule" id="PRU00024"/>
    </source>
</evidence>
<dbReference type="InterPro" id="IPR003879">
    <property type="entry name" value="Butyrophylin_SPRY"/>
</dbReference>
<dbReference type="PANTHER" id="PTHR25465:SF5">
    <property type="entry name" value="E3 UBIQUITIN_ISG15 LIGASE TRIM25-RELATED"/>
    <property type="match status" value="1"/>
</dbReference>
<evidence type="ECO:0000256" key="7">
    <source>
        <dbReference type="SAM" id="Coils"/>
    </source>
</evidence>
<dbReference type="Pfam" id="PF13765">
    <property type="entry name" value="PRY"/>
    <property type="match status" value="1"/>
</dbReference>
<proteinExistence type="predicted"/>
<dbReference type="PROSITE" id="PS50188">
    <property type="entry name" value="B302_SPRY"/>
    <property type="match status" value="1"/>
</dbReference>
<dbReference type="PROSITE" id="PS50119">
    <property type="entry name" value="ZF_BBOX"/>
    <property type="match status" value="1"/>
</dbReference>
<dbReference type="Gene3D" id="4.10.830.40">
    <property type="match status" value="1"/>
</dbReference>
<keyword evidence="7" id="KW-0175">Coiled coil</keyword>